<evidence type="ECO:0000256" key="2">
    <source>
        <dbReference type="ARBA" id="ARBA00022771"/>
    </source>
</evidence>
<evidence type="ECO:0000259" key="6">
    <source>
        <dbReference type="PROSITE" id="PS51265"/>
    </source>
</evidence>
<dbReference type="InterPro" id="IPR003604">
    <property type="entry name" value="Matrin/U1-like-C_Znf_C2H2"/>
</dbReference>
<keyword evidence="2 4" id="KW-0863">Zinc-finger</keyword>
<dbReference type="Pfam" id="PF07535">
    <property type="entry name" value="zf-DBF"/>
    <property type="match status" value="1"/>
</dbReference>
<feature type="compositionally biased region" description="Low complexity" evidence="5">
    <location>
        <begin position="718"/>
        <end position="731"/>
    </location>
</feature>
<dbReference type="PANTHER" id="PTHR21639:SF5">
    <property type="entry name" value="DBF4-TYPE ZINC FINGER-CONTAINING PROTEIN 2"/>
    <property type="match status" value="1"/>
</dbReference>
<feature type="region of interest" description="Disordered" evidence="5">
    <location>
        <begin position="676"/>
        <end position="731"/>
    </location>
</feature>
<dbReference type="InterPro" id="IPR038890">
    <property type="entry name" value="ZDBF2"/>
</dbReference>
<feature type="region of interest" description="Disordered" evidence="5">
    <location>
        <begin position="752"/>
        <end position="864"/>
    </location>
</feature>
<dbReference type="AlphaFoldDB" id="A0A8T0BW81"/>
<feature type="compositionally biased region" description="Low complexity" evidence="5">
    <location>
        <begin position="752"/>
        <end position="761"/>
    </location>
</feature>
<dbReference type="Gene3D" id="6.10.250.3410">
    <property type="entry name" value="DBF zinc finger"/>
    <property type="match status" value="1"/>
</dbReference>
<evidence type="ECO:0000313" key="8">
    <source>
        <dbReference type="Proteomes" id="UP000606274"/>
    </source>
</evidence>
<dbReference type="EMBL" id="JABFDY010000001">
    <property type="protein sequence ID" value="KAF7711258.1"/>
    <property type="molecule type" value="Genomic_DNA"/>
</dbReference>
<dbReference type="InterPro" id="IPR006572">
    <property type="entry name" value="Znf_DBF"/>
</dbReference>
<feature type="region of interest" description="Disordered" evidence="5">
    <location>
        <begin position="1"/>
        <end position="36"/>
    </location>
</feature>
<feature type="compositionally biased region" description="Polar residues" evidence="5">
    <location>
        <begin position="263"/>
        <end position="278"/>
    </location>
</feature>
<evidence type="ECO:0000256" key="1">
    <source>
        <dbReference type="ARBA" id="ARBA00022723"/>
    </source>
</evidence>
<dbReference type="PANTHER" id="PTHR21639">
    <property type="entry name" value="DBF4-TYPE ZINC FINGER-CONTAINING PROTEIN 2"/>
    <property type="match status" value="1"/>
</dbReference>
<evidence type="ECO:0000313" key="7">
    <source>
        <dbReference type="EMBL" id="KAF7711258.1"/>
    </source>
</evidence>
<feature type="compositionally biased region" description="Basic residues" evidence="5">
    <location>
        <begin position="244"/>
        <end position="254"/>
    </location>
</feature>
<sequence>MPLEEEPTPTAENADREQTNRPCSLEQPVAGPSNSSQRQGFCSYCQVVYNSVEQHIQSTRHREVVVRTARTNLSSGSLLERFLQDVLHHHPHGYNDTRPTHADLPCLSKLPVPREVLSEVHCRSEDDGLSVGTREETLSSAEESCHMVQAEPTTTCSMSQEQASTSVNVPMKTIVQTGLKTVQIKVEPPVPERCSPTQGFLHRTNIKSGTDKQHTSQMLAQTVTSQIPHSQQPCSPQTSGSPKFQHRKAHRKTNRLREDDDSSPGTPTSPVTKCATSKPQHRGLQLARTVVPTPCKGPHRKRTFSENSDQIHEVIEEVIERHCYGRSPKPNQEDESVFHLSLQSSDSKDSDEWDNTFQASLPKNTTEDDRLARLMQVHINLEDQEYKAQLDTALNNVLEGDKMEPVDGKEYEADEIIPNLPHIPPSFVGKTWAQVRYEDDLKIDCLVKEFRQGRFRCYFDSESLANFGNHNRKDKDQQNQEGNEADFVCKDVLPLIEHHEEDQPVYRKSRSRLYRIASRCQVVKVSHGTQTANLNCPVVRRKPIPESDTLLSTCETQKDPSPERTPDMKTRMCALKLPASYCKIMSPLQPKTVVYVLSFPDSGQGSFKPTPVKRVGKKRKSSDEEIAIKYKYKKTPLKYYDPLTNRILKTPPRGVPSTPTFKSLSHVRQLFRSLSPDINKELHGSAQGRSPRGSKKSRGEGSMADHCASTSGSWLDNGGPSEPGSSVSSRKALFSRSSISSSSRFLLGQIRSSASHTSSSSRAKEPSGTDGSLKVPGTKLKSDHTQTHLDQPASRRRKQGQRLTEKPLTPAKKPSSPPYRTKRKSPKARAKSRNVLQRKVSTRVASGCRASTRNKIPTRASRRR</sequence>
<organism evidence="7 8">
    <name type="scientific">Silurus meridionalis</name>
    <name type="common">Southern catfish</name>
    <name type="synonym">Silurus soldatovi meridionalis</name>
    <dbReference type="NCBI Taxonomy" id="175797"/>
    <lineage>
        <taxon>Eukaryota</taxon>
        <taxon>Metazoa</taxon>
        <taxon>Chordata</taxon>
        <taxon>Craniata</taxon>
        <taxon>Vertebrata</taxon>
        <taxon>Euteleostomi</taxon>
        <taxon>Actinopterygii</taxon>
        <taxon>Neopterygii</taxon>
        <taxon>Teleostei</taxon>
        <taxon>Ostariophysi</taxon>
        <taxon>Siluriformes</taxon>
        <taxon>Siluridae</taxon>
        <taxon>Silurus</taxon>
    </lineage>
</organism>
<feature type="compositionally biased region" description="Basic residues" evidence="5">
    <location>
        <begin position="820"/>
        <end position="832"/>
    </location>
</feature>
<feature type="compositionally biased region" description="Polar residues" evidence="5">
    <location>
        <begin position="215"/>
        <end position="242"/>
    </location>
</feature>
<accession>A0A8T0BW81</accession>
<evidence type="ECO:0000256" key="5">
    <source>
        <dbReference type="SAM" id="MobiDB-lite"/>
    </source>
</evidence>
<dbReference type="PROSITE" id="PS51265">
    <property type="entry name" value="ZF_DBF4"/>
    <property type="match status" value="1"/>
</dbReference>
<dbReference type="GO" id="GO:0003676">
    <property type="term" value="F:nucleic acid binding"/>
    <property type="evidence" value="ECO:0007669"/>
    <property type="project" value="InterPro"/>
</dbReference>
<dbReference type="InterPro" id="IPR038545">
    <property type="entry name" value="Znf_DBF_sf"/>
</dbReference>
<reference evidence="7" key="1">
    <citation type="submission" date="2020-08" db="EMBL/GenBank/DDBJ databases">
        <title>Chromosome-level assembly of Southern catfish (Silurus meridionalis) provides insights into visual adaptation to the nocturnal and benthic lifestyles.</title>
        <authorList>
            <person name="Zhang Y."/>
            <person name="Wang D."/>
            <person name="Peng Z."/>
        </authorList>
    </citation>
    <scope>NUCLEOTIDE SEQUENCE</scope>
    <source>
        <strain evidence="7">SWU-2019-XX</strain>
        <tissue evidence="7">Muscle</tissue>
    </source>
</reference>
<keyword evidence="1" id="KW-0479">Metal-binding</keyword>
<name>A0A8T0BW81_SILME</name>
<comment type="caution">
    <text evidence="7">The sequence shown here is derived from an EMBL/GenBank/DDBJ whole genome shotgun (WGS) entry which is preliminary data.</text>
</comment>
<feature type="domain" description="DBF4-type" evidence="6">
    <location>
        <begin position="35"/>
        <end position="85"/>
    </location>
</feature>
<evidence type="ECO:0000256" key="4">
    <source>
        <dbReference type="PROSITE-ProRule" id="PRU00600"/>
    </source>
</evidence>
<keyword evidence="8" id="KW-1185">Reference proteome</keyword>
<dbReference type="Proteomes" id="UP000606274">
    <property type="component" value="Unassembled WGS sequence"/>
</dbReference>
<feature type="region of interest" description="Disordered" evidence="5">
    <location>
        <begin position="189"/>
        <end position="303"/>
    </location>
</feature>
<dbReference type="SMART" id="SM00451">
    <property type="entry name" value="ZnF_U1"/>
    <property type="match status" value="1"/>
</dbReference>
<feature type="region of interest" description="Disordered" evidence="5">
    <location>
        <begin position="325"/>
        <end position="353"/>
    </location>
</feature>
<proteinExistence type="predicted"/>
<evidence type="ECO:0000256" key="3">
    <source>
        <dbReference type="ARBA" id="ARBA00022833"/>
    </source>
</evidence>
<dbReference type="GO" id="GO:0008270">
    <property type="term" value="F:zinc ion binding"/>
    <property type="evidence" value="ECO:0007669"/>
    <property type="project" value="UniProtKB-KW"/>
</dbReference>
<gene>
    <name evidence="7" type="ORF">HF521_000269</name>
</gene>
<protein>
    <recommendedName>
        <fullName evidence="6">DBF4-type domain-containing protein</fullName>
    </recommendedName>
</protein>
<keyword evidence="3" id="KW-0862">Zinc</keyword>